<dbReference type="InterPro" id="IPR002347">
    <property type="entry name" value="SDR_fam"/>
</dbReference>
<evidence type="ECO:0000256" key="4">
    <source>
        <dbReference type="SAM" id="Coils"/>
    </source>
</evidence>
<dbReference type="SUPFAM" id="SSF51735">
    <property type="entry name" value="NAD(P)-binding Rossmann-fold domains"/>
    <property type="match status" value="1"/>
</dbReference>
<evidence type="ECO:0000256" key="2">
    <source>
        <dbReference type="ARBA" id="ARBA00022857"/>
    </source>
</evidence>
<dbReference type="Pfam" id="PF00106">
    <property type="entry name" value="adh_short"/>
    <property type="match status" value="1"/>
</dbReference>
<feature type="coiled-coil region" evidence="4">
    <location>
        <begin position="56"/>
        <end position="112"/>
    </location>
</feature>
<keyword evidence="2" id="KW-0521">NADP</keyword>
<dbReference type="PRINTS" id="PR00081">
    <property type="entry name" value="GDHRDH"/>
</dbReference>
<evidence type="ECO:0008006" key="7">
    <source>
        <dbReference type="Google" id="ProtNLM"/>
    </source>
</evidence>
<feature type="non-terminal residue" evidence="5">
    <location>
        <position position="224"/>
    </location>
</feature>
<dbReference type="PANTHER" id="PTHR24320">
    <property type="entry name" value="RETINOL DEHYDROGENASE"/>
    <property type="match status" value="1"/>
</dbReference>
<organism evidence="5 6">
    <name type="scientific">Pristionchus fissidentatus</name>
    <dbReference type="NCBI Taxonomy" id="1538716"/>
    <lineage>
        <taxon>Eukaryota</taxon>
        <taxon>Metazoa</taxon>
        <taxon>Ecdysozoa</taxon>
        <taxon>Nematoda</taxon>
        <taxon>Chromadorea</taxon>
        <taxon>Rhabditida</taxon>
        <taxon>Rhabditina</taxon>
        <taxon>Diplogasteromorpha</taxon>
        <taxon>Diplogasteroidea</taxon>
        <taxon>Neodiplogasteridae</taxon>
        <taxon>Pristionchus</taxon>
    </lineage>
</organism>
<keyword evidence="4" id="KW-0175">Coiled coil</keyword>
<comment type="caution">
    <text evidence="5">The sequence shown here is derived from an EMBL/GenBank/DDBJ whole genome shotgun (WGS) entry which is preliminary data.</text>
</comment>
<name>A0AAV5W6I3_9BILA</name>
<dbReference type="GO" id="GO:0016491">
    <property type="term" value="F:oxidoreductase activity"/>
    <property type="evidence" value="ECO:0007669"/>
    <property type="project" value="UniProtKB-KW"/>
</dbReference>
<dbReference type="EMBL" id="BTSY01000005">
    <property type="protein sequence ID" value="GMT27781.1"/>
    <property type="molecule type" value="Genomic_DNA"/>
</dbReference>
<dbReference type="Gene3D" id="3.40.50.720">
    <property type="entry name" value="NAD(P)-binding Rossmann-like Domain"/>
    <property type="match status" value="1"/>
</dbReference>
<protein>
    <recommendedName>
        <fullName evidence="7">Dehydrogenase</fullName>
    </recommendedName>
</protein>
<feature type="non-terminal residue" evidence="5">
    <location>
        <position position="1"/>
    </location>
</feature>
<dbReference type="Proteomes" id="UP001432322">
    <property type="component" value="Unassembled WGS sequence"/>
</dbReference>
<accession>A0AAV5W6I3</accession>
<dbReference type="AlphaFoldDB" id="A0AAV5W6I3"/>
<evidence type="ECO:0000313" key="6">
    <source>
        <dbReference type="Proteomes" id="UP001432322"/>
    </source>
</evidence>
<reference evidence="5" key="1">
    <citation type="submission" date="2023-10" db="EMBL/GenBank/DDBJ databases">
        <title>Genome assembly of Pristionchus species.</title>
        <authorList>
            <person name="Yoshida K."/>
            <person name="Sommer R.J."/>
        </authorList>
    </citation>
    <scope>NUCLEOTIDE SEQUENCE</scope>
    <source>
        <strain evidence="5">RS5133</strain>
    </source>
</reference>
<comment type="similarity">
    <text evidence="1">Belongs to the short-chain dehydrogenases/reductases (SDR) family.</text>
</comment>
<dbReference type="InterPro" id="IPR036291">
    <property type="entry name" value="NAD(P)-bd_dom_sf"/>
</dbReference>
<evidence type="ECO:0000313" key="5">
    <source>
        <dbReference type="EMBL" id="GMT27781.1"/>
    </source>
</evidence>
<keyword evidence="3" id="KW-0560">Oxidoreductase</keyword>
<proteinExistence type="inferred from homology"/>
<evidence type="ECO:0000256" key="3">
    <source>
        <dbReference type="ARBA" id="ARBA00023002"/>
    </source>
</evidence>
<evidence type="ECO:0000256" key="1">
    <source>
        <dbReference type="ARBA" id="ARBA00006484"/>
    </source>
</evidence>
<sequence>LKRECGGRKRRFQRLTTCEQVLFGINLSGKTIAVTGTTNGIGIETARHLALAGAHVICLNRNKELSERKIEEVKKEKPNVDLSFIQCDLASLASVRAAAEELMEKYQKLDVLILNAGLMMPPSHTTVDGLATVFGVNHVGHFHLTTLLLPLLKSSVPARIVVVSSEGHAHTEINPRGSLEQKLALLMPEIEEHVGMKGGFTQYGRSKMCNVLFAMKLHRDLEGK</sequence>
<gene>
    <name evidence="5" type="ORF">PFISCL1PPCAC_19078</name>
</gene>
<keyword evidence="6" id="KW-1185">Reference proteome</keyword>
<dbReference type="PANTHER" id="PTHR24320:SF282">
    <property type="entry name" value="WW DOMAIN-CONTAINING OXIDOREDUCTASE"/>
    <property type="match status" value="1"/>
</dbReference>